<evidence type="ECO:0000313" key="13">
    <source>
        <dbReference type="EMBL" id="SMC49522.1"/>
    </source>
</evidence>
<evidence type="ECO:0000256" key="11">
    <source>
        <dbReference type="SAM" id="Phobius"/>
    </source>
</evidence>
<dbReference type="Proteomes" id="UP000192418">
    <property type="component" value="Unassembled WGS sequence"/>
</dbReference>
<dbReference type="RefSeq" id="WP_084067008.1">
    <property type="nucleotide sequence ID" value="NZ_FWXY01000003.1"/>
</dbReference>
<dbReference type="PANTHER" id="PTHR43427:SF6">
    <property type="entry name" value="CHLORIDE CHANNEL PROTEIN CLC-E"/>
    <property type="match status" value="1"/>
</dbReference>
<dbReference type="AlphaFoldDB" id="A0A1W1ZMS5"/>
<name>A0A1W1ZMS5_9BACT</name>
<feature type="transmembrane region" description="Helical" evidence="11">
    <location>
        <begin position="386"/>
        <end position="411"/>
    </location>
</feature>
<keyword evidence="10" id="KW-0129">CBS domain</keyword>
<comment type="subcellular location">
    <subcellularLocation>
        <location evidence="1">Membrane</location>
        <topology evidence="1">Multi-pass membrane protein</topology>
    </subcellularLocation>
</comment>
<evidence type="ECO:0000256" key="10">
    <source>
        <dbReference type="PROSITE-ProRule" id="PRU00703"/>
    </source>
</evidence>
<keyword evidence="9" id="KW-0407">Ion channel</keyword>
<feature type="transmembrane region" description="Helical" evidence="11">
    <location>
        <begin position="355"/>
        <end position="374"/>
    </location>
</feature>
<dbReference type="FunFam" id="1.10.3080.10:FF:000018">
    <property type="entry name" value="Chloride transporter, ClC family"/>
    <property type="match status" value="1"/>
</dbReference>
<keyword evidence="3 11" id="KW-0812">Transmembrane</keyword>
<keyword evidence="5" id="KW-0406">Ion transport</keyword>
<feature type="transmembrane region" description="Helical" evidence="11">
    <location>
        <begin position="295"/>
        <end position="319"/>
    </location>
</feature>
<dbReference type="Pfam" id="PF00571">
    <property type="entry name" value="CBS"/>
    <property type="match status" value="2"/>
</dbReference>
<evidence type="ECO:0000256" key="1">
    <source>
        <dbReference type="ARBA" id="ARBA00004141"/>
    </source>
</evidence>
<sequence>MDKKGTYLTRLTDWFSSGEIAHAGRWLFRFVLIGIIAGLGSILFHYLCELGVHFFLDALAGYRPGTPAGEHHLFSPTDTPFNRWILLFLPAAGGLISGWLVYTFAPEAEGHGTDAAIEAYHQKGGYIRGRVPIIKTITSAITLTTGGSGGREGPIAQIGAGFGSFLATKMNLSDRERRIMMAAGVGAGVGSIFRAPLAGALFAAEVLYRDPEFESDVIIPAGISSVVAYCIFCLVFGWGSLFDSPGFKFQNPLELGPYVVLAVVLVLTSIFYVKTFYGVTRLFRRFRIPNHIKPAIGGLITGIIGFFLPYTLAFGYGLAQKAIFNEVSISILFALAVGKILTTSFSIGSGGSGGVFGPSVVIGGAMGGVVGKLFHMIIPGVVTAPGTFVIVGMAGFFTAVSNTPISTIIFVSEMTNSYHLLLPSLLVCSICYLIAQRWTIYEKQVKNRVDSPAHAGEFMMDILQTMKVGDLMHLVKNVSHVREDMAFSQFKKIFSATKQHYFPVMNRENRFCGIFSSTDIREVIFTIHLEDLVVMRDIMVSDIIVTTPLEDLNTVLLKLTRKNIDALPVVEVDDHGVFVGLLYRRDVINHYNRVVQKMREPKDSPPS</sequence>
<evidence type="ECO:0000256" key="6">
    <source>
        <dbReference type="ARBA" id="ARBA00023136"/>
    </source>
</evidence>
<keyword evidence="6 11" id="KW-0472">Membrane</keyword>
<evidence type="ECO:0000256" key="9">
    <source>
        <dbReference type="ARBA" id="ARBA00023303"/>
    </source>
</evidence>
<dbReference type="CDD" id="cd00400">
    <property type="entry name" value="Voltage_gated_ClC"/>
    <property type="match status" value="1"/>
</dbReference>
<dbReference type="InterPro" id="IPR046342">
    <property type="entry name" value="CBS_dom_sf"/>
</dbReference>
<dbReference type="PRINTS" id="PR00762">
    <property type="entry name" value="CLCHANNEL"/>
</dbReference>
<dbReference type="InterPro" id="IPR050368">
    <property type="entry name" value="ClC-type_chloride_channel"/>
</dbReference>
<feature type="transmembrane region" description="Helical" evidence="11">
    <location>
        <begin position="26"/>
        <end position="47"/>
    </location>
</feature>
<dbReference type="SUPFAM" id="SSF54631">
    <property type="entry name" value="CBS-domain pair"/>
    <property type="match status" value="1"/>
</dbReference>
<dbReference type="Gene3D" id="3.10.580.10">
    <property type="entry name" value="CBS-domain"/>
    <property type="match status" value="1"/>
</dbReference>
<evidence type="ECO:0000256" key="2">
    <source>
        <dbReference type="ARBA" id="ARBA00022448"/>
    </source>
</evidence>
<evidence type="ECO:0000259" key="12">
    <source>
        <dbReference type="PROSITE" id="PS51371"/>
    </source>
</evidence>
<keyword evidence="14" id="KW-1185">Reference proteome</keyword>
<evidence type="ECO:0000256" key="8">
    <source>
        <dbReference type="ARBA" id="ARBA00023214"/>
    </source>
</evidence>
<dbReference type="PROSITE" id="PS51371">
    <property type="entry name" value="CBS"/>
    <property type="match status" value="2"/>
</dbReference>
<dbReference type="PANTHER" id="PTHR43427">
    <property type="entry name" value="CHLORIDE CHANNEL PROTEIN CLC-E"/>
    <property type="match status" value="1"/>
</dbReference>
<dbReference type="InterPro" id="IPR000644">
    <property type="entry name" value="CBS_dom"/>
</dbReference>
<proteinExistence type="predicted"/>
<organism evidence="13 14">
    <name type="scientific">Desulfocicer vacuolatum DSM 3385</name>
    <dbReference type="NCBI Taxonomy" id="1121400"/>
    <lineage>
        <taxon>Bacteria</taxon>
        <taxon>Pseudomonadati</taxon>
        <taxon>Thermodesulfobacteriota</taxon>
        <taxon>Desulfobacteria</taxon>
        <taxon>Desulfobacterales</taxon>
        <taxon>Desulfobacteraceae</taxon>
        <taxon>Desulfocicer</taxon>
    </lineage>
</organism>
<dbReference type="SUPFAM" id="SSF81340">
    <property type="entry name" value="Clc chloride channel"/>
    <property type="match status" value="1"/>
</dbReference>
<dbReference type="InterPro" id="IPR001807">
    <property type="entry name" value="ClC"/>
</dbReference>
<evidence type="ECO:0000313" key="14">
    <source>
        <dbReference type="Proteomes" id="UP000192418"/>
    </source>
</evidence>
<keyword evidence="7" id="KW-0869">Chloride channel</keyword>
<dbReference type="InterPro" id="IPR014743">
    <property type="entry name" value="Cl-channel_core"/>
</dbReference>
<dbReference type="OrthoDB" id="9767361at2"/>
<dbReference type="GO" id="GO:0034707">
    <property type="term" value="C:chloride channel complex"/>
    <property type="evidence" value="ECO:0007669"/>
    <property type="project" value="UniProtKB-KW"/>
</dbReference>
<feature type="domain" description="CBS" evidence="12">
    <location>
        <begin position="539"/>
        <end position="604"/>
    </location>
</feature>
<evidence type="ECO:0000256" key="5">
    <source>
        <dbReference type="ARBA" id="ARBA00023065"/>
    </source>
</evidence>
<evidence type="ECO:0000256" key="7">
    <source>
        <dbReference type="ARBA" id="ARBA00023173"/>
    </source>
</evidence>
<feature type="transmembrane region" description="Helical" evidence="11">
    <location>
        <begin position="255"/>
        <end position="275"/>
    </location>
</feature>
<dbReference type="EMBL" id="FWXY01000003">
    <property type="protein sequence ID" value="SMC49522.1"/>
    <property type="molecule type" value="Genomic_DNA"/>
</dbReference>
<feature type="transmembrane region" description="Helical" evidence="11">
    <location>
        <begin position="331"/>
        <end position="349"/>
    </location>
</feature>
<accession>A0A1W1ZMS5</accession>
<dbReference type="GO" id="GO:0005254">
    <property type="term" value="F:chloride channel activity"/>
    <property type="evidence" value="ECO:0007669"/>
    <property type="project" value="UniProtKB-KW"/>
</dbReference>
<dbReference type="Pfam" id="PF00654">
    <property type="entry name" value="Voltage_CLC"/>
    <property type="match status" value="1"/>
</dbReference>
<protein>
    <submittedName>
        <fullName evidence="13">Chloride channel protein, CIC family</fullName>
    </submittedName>
</protein>
<evidence type="ECO:0000256" key="3">
    <source>
        <dbReference type="ARBA" id="ARBA00022692"/>
    </source>
</evidence>
<evidence type="ECO:0000256" key="4">
    <source>
        <dbReference type="ARBA" id="ARBA00022989"/>
    </source>
</evidence>
<dbReference type="STRING" id="1121400.SAMN02746065_10327"/>
<feature type="transmembrane region" description="Helical" evidence="11">
    <location>
        <begin position="417"/>
        <end position="435"/>
    </location>
</feature>
<feature type="transmembrane region" description="Helical" evidence="11">
    <location>
        <begin position="84"/>
        <end position="105"/>
    </location>
</feature>
<feature type="domain" description="CBS" evidence="12">
    <location>
        <begin position="474"/>
        <end position="532"/>
    </location>
</feature>
<keyword evidence="4 11" id="KW-1133">Transmembrane helix</keyword>
<feature type="transmembrane region" description="Helical" evidence="11">
    <location>
        <begin position="179"/>
        <end position="197"/>
    </location>
</feature>
<reference evidence="13 14" key="1">
    <citation type="submission" date="2017-04" db="EMBL/GenBank/DDBJ databases">
        <authorList>
            <person name="Afonso C.L."/>
            <person name="Miller P.J."/>
            <person name="Scott M.A."/>
            <person name="Spackman E."/>
            <person name="Goraichik I."/>
            <person name="Dimitrov K.M."/>
            <person name="Suarez D.L."/>
            <person name="Swayne D.E."/>
        </authorList>
    </citation>
    <scope>NUCLEOTIDE SEQUENCE [LARGE SCALE GENOMIC DNA]</scope>
    <source>
        <strain evidence="13 14">DSM 3385</strain>
    </source>
</reference>
<dbReference type="Gene3D" id="1.10.3080.10">
    <property type="entry name" value="Clc chloride channel"/>
    <property type="match status" value="1"/>
</dbReference>
<keyword evidence="8" id="KW-0868">Chloride</keyword>
<gene>
    <name evidence="13" type="ORF">SAMN02746065_10327</name>
</gene>
<feature type="transmembrane region" description="Helical" evidence="11">
    <location>
        <begin position="217"/>
        <end position="243"/>
    </location>
</feature>
<keyword evidence="2" id="KW-0813">Transport</keyword>
<dbReference type="SMART" id="SM00116">
    <property type="entry name" value="CBS"/>
    <property type="match status" value="2"/>
</dbReference>